<accession>A0AAV3YX76</accession>
<sequence length="154" mass="17126">MAENFSTQDRQLKRAPVLSAAQEFSVKYELAQERAPLEIQSWSLDTAPTLPETYCEIGWVGNKEGAPPAVIRAIALERIESYDKNFSLCYTDGSAKDVVQDGGYSIIIQWPDGMTTRTKEPIGKTTCSYECQMLEACFTEAEGRHRTPGCGCPY</sequence>
<evidence type="ECO:0000313" key="2">
    <source>
        <dbReference type="Proteomes" id="UP000735302"/>
    </source>
</evidence>
<dbReference type="Proteomes" id="UP000735302">
    <property type="component" value="Unassembled WGS sequence"/>
</dbReference>
<dbReference type="AlphaFoldDB" id="A0AAV3YX76"/>
<proteinExistence type="predicted"/>
<name>A0AAV3YX76_9GAST</name>
<keyword evidence="2" id="KW-1185">Reference proteome</keyword>
<comment type="caution">
    <text evidence="1">The sequence shown here is derived from an EMBL/GenBank/DDBJ whole genome shotgun (WGS) entry which is preliminary data.</text>
</comment>
<organism evidence="1 2">
    <name type="scientific">Plakobranchus ocellatus</name>
    <dbReference type="NCBI Taxonomy" id="259542"/>
    <lineage>
        <taxon>Eukaryota</taxon>
        <taxon>Metazoa</taxon>
        <taxon>Spiralia</taxon>
        <taxon>Lophotrochozoa</taxon>
        <taxon>Mollusca</taxon>
        <taxon>Gastropoda</taxon>
        <taxon>Heterobranchia</taxon>
        <taxon>Euthyneura</taxon>
        <taxon>Panpulmonata</taxon>
        <taxon>Sacoglossa</taxon>
        <taxon>Placobranchoidea</taxon>
        <taxon>Plakobranchidae</taxon>
        <taxon>Plakobranchus</taxon>
    </lineage>
</organism>
<protein>
    <submittedName>
        <fullName evidence="1">Uncharacterized protein</fullName>
    </submittedName>
</protein>
<reference evidence="1 2" key="1">
    <citation type="journal article" date="2021" name="Elife">
        <title>Chloroplast acquisition without the gene transfer in kleptoplastic sea slugs, Plakobranchus ocellatus.</title>
        <authorList>
            <person name="Maeda T."/>
            <person name="Takahashi S."/>
            <person name="Yoshida T."/>
            <person name="Shimamura S."/>
            <person name="Takaki Y."/>
            <person name="Nagai Y."/>
            <person name="Toyoda A."/>
            <person name="Suzuki Y."/>
            <person name="Arimoto A."/>
            <person name="Ishii H."/>
            <person name="Satoh N."/>
            <person name="Nishiyama T."/>
            <person name="Hasebe M."/>
            <person name="Maruyama T."/>
            <person name="Minagawa J."/>
            <person name="Obokata J."/>
            <person name="Shigenobu S."/>
        </authorList>
    </citation>
    <scope>NUCLEOTIDE SEQUENCE [LARGE SCALE GENOMIC DNA]</scope>
</reference>
<evidence type="ECO:0000313" key="1">
    <source>
        <dbReference type="EMBL" id="GFN87814.1"/>
    </source>
</evidence>
<gene>
    <name evidence="1" type="ORF">PoB_001432000</name>
</gene>
<dbReference type="EMBL" id="BLXT01001803">
    <property type="protein sequence ID" value="GFN87814.1"/>
    <property type="molecule type" value="Genomic_DNA"/>
</dbReference>